<evidence type="ECO:0000313" key="2">
    <source>
        <dbReference type="EMBL" id="KJY28468.1"/>
    </source>
</evidence>
<gene>
    <name evidence="2" type="ORF">VR44_25290</name>
</gene>
<dbReference type="Proteomes" id="UP000033551">
    <property type="component" value="Unassembled WGS sequence"/>
</dbReference>
<keyword evidence="1" id="KW-0812">Transmembrane</keyword>
<reference evidence="2 3" key="1">
    <citation type="submission" date="2015-02" db="EMBL/GenBank/DDBJ databases">
        <authorList>
            <person name="Ju K.-S."/>
            <person name="Doroghazi J.R."/>
            <person name="Metcalf W."/>
        </authorList>
    </citation>
    <scope>NUCLEOTIDE SEQUENCE [LARGE SCALE GENOMIC DNA]</scope>
    <source>
        <strain evidence="2 3">NRRL ISP-5550</strain>
    </source>
</reference>
<feature type="transmembrane region" description="Helical" evidence="1">
    <location>
        <begin position="24"/>
        <end position="51"/>
    </location>
</feature>
<dbReference type="AlphaFoldDB" id="A0A0F4J441"/>
<evidence type="ECO:0008006" key="4">
    <source>
        <dbReference type="Google" id="ProtNLM"/>
    </source>
</evidence>
<evidence type="ECO:0000256" key="1">
    <source>
        <dbReference type="SAM" id="Phobius"/>
    </source>
</evidence>
<sequence>MTFEHPAKKTGTGRRNRFERLAELASNFTSSAAFLLLCVTLVAGFAAVHLAGLSMEWQHLAGDAMGALSLLLLALLKNSERRAEHAIQRKLDAIAAALLQQQEGDWTEAHQDLEDAIGMEDRL</sequence>
<protein>
    <recommendedName>
        <fullName evidence="4">Low affinity Fe/Cu permease</fullName>
    </recommendedName>
</protein>
<accession>A0A0F4J441</accession>
<evidence type="ECO:0000313" key="3">
    <source>
        <dbReference type="Proteomes" id="UP000033551"/>
    </source>
</evidence>
<organism evidence="2 3">
    <name type="scientific">Streptomyces katrae</name>
    <dbReference type="NCBI Taxonomy" id="68223"/>
    <lineage>
        <taxon>Bacteria</taxon>
        <taxon>Bacillati</taxon>
        <taxon>Actinomycetota</taxon>
        <taxon>Actinomycetes</taxon>
        <taxon>Kitasatosporales</taxon>
        <taxon>Streptomycetaceae</taxon>
        <taxon>Streptomyces</taxon>
    </lineage>
</organism>
<comment type="caution">
    <text evidence="2">The sequence shown here is derived from an EMBL/GenBank/DDBJ whole genome shotgun (WGS) entry which is preliminary data.</text>
</comment>
<dbReference type="STRING" id="68223.GCA_002028425_00521"/>
<feature type="transmembrane region" description="Helical" evidence="1">
    <location>
        <begin position="57"/>
        <end position="76"/>
    </location>
</feature>
<dbReference type="EMBL" id="JZWV01000729">
    <property type="protein sequence ID" value="KJY28468.1"/>
    <property type="molecule type" value="Genomic_DNA"/>
</dbReference>
<name>A0A0F4J441_9ACTN</name>
<dbReference type="OrthoDB" id="3871671at2"/>
<dbReference type="RefSeq" id="WP_045949895.1">
    <property type="nucleotide sequence ID" value="NZ_JZWV01000729.1"/>
</dbReference>
<dbReference type="PATRIC" id="fig|68223.7.peg.1155"/>
<keyword evidence="1" id="KW-1133">Transmembrane helix</keyword>
<keyword evidence="3" id="KW-1185">Reference proteome</keyword>
<proteinExistence type="predicted"/>
<keyword evidence="1" id="KW-0472">Membrane</keyword>